<dbReference type="Proteomes" id="UP001056120">
    <property type="component" value="Linkage Group LG15"/>
</dbReference>
<protein>
    <submittedName>
        <fullName evidence="1">Uncharacterized protein</fullName>
    </submittedName>
</protein>
<evidence type="ECO:0000313" key="2">
    <source>
        <dbReference type="Proteomes" id="UP001056120"/>
    </source>
</evidence>
<reference evidence="2" key="1">
    <citation type="journal article" date="2022" name="Mol. Ecol. Resour.">
        <title>The genomes of chicory, endive, great burdock and yacon provide insights into Asteraceae palaeo-polyploidization history and plant inulin production.</title>
        <authorList>
            <person name="Fan W."/>
            <person name="Wang S."/>
            <person name="Wang H."/>
            <person name="Wang A."/>
            <person name="Jiang F."/>
            <person name="Liu H."/>
            <person name="Zhao H."/>
            <person name="Xu D."/>
            <person name="Zhang Y."/>
        </authorList>
    </citation>
    <scope>NUCLEOTIDE SEQUENCE [LARGE SCALE GENOMIC DNA]</scope>
    <source>
        <strain evidence="2">cv. Yunnan</strain>
    </source>
</reference>
<dbReference type="EMBL" id="CM042032">
    <property type="protein sequence ID" value="KAI3775867.1"/>
    <property type="molecule type" value="Genomic_DNA"/>
</dbReference>
<accession>A0ACB9FXH2</accession>
<keyword evidence="2" id="KW-1185">Reference proteome</keyword>
<evidence type="ECO:0000313" key="1">
    <source>
        <dbReference type="EMBL" id="KAI3775867.1"/>
    </source>
</evidence>
<organism evidence="1 2">
    <name type="scientific">Smallanthus sonchifolius</name>
    <dbReference type="NCBI Taxonomy" id="185202"/>
    <lineage>
        <taxon>Eukaryota</taxon>
        <taxon>Viridiplantae</taxon>
        <taxon>Streptophyta</taxon>
        <taxon>Embryophyta</taxon>
        <taxon>Tracheophyta</taxon>
        <taxon>Spermatophyta</taxon>
        <taxon>Magnoliopsida</taxon>
        <taxon>eudicotyledons</taxon>
        <taxon>Gunneridae</taxon>
        <taxon>Pentapetalae</taxon>
        <taxon>asterids</taxon>
        <taxon>campanulids</taxon>
        <taxon>Asterales</taxon>
        <taxon>Asteraceae</taxon>
        <taxon>Asteroideae</taxon>
        <taxon>Heliantheae alliance</taxon>
        <taxon>Millerieae</taxon>
        <taxon>Smallanthus</taxon>
    </lineage>
</organism>
<proteinExistence type="predicted"/>
<gene>
    <name evidence="1" type="ORF">L1987_45623</name>
</gene>
<reference evidence="1 2" key="2">
    <citation type="journal article" date="2022" name="Mol. Ecol. Resour.">
        <title>The genomes of chicory, endive, great burdock and yacon provide insights into Asteraceae paleo-polyploidization history and plant inulin production.</title>
        <authorList>
            <person name="Fan W."/>
            <person name="Wang S."/>
            <person name="Wang H."/>
            <person name="Wang A."/>
            <person name="Jiang F."/>
            <person name="Liu H."/>
            <person name="Zhao H."/>
            <person name="Xu D."/>
            <person name="Zhang Y."/>
        </authorList>
    </citation>
    <scope>NUCLEOTIDE SEQUENCE [LARGE SCALE GENOMIC DNA]</scope>
    <source>
        <strain evidence="2">cv. Yunnan</strain>
        <tissue evidence="1">Leaves</tissue>
    </source>
</reference>
<comment type="caution">
    <text evidence="1">The sequence shown here is derived from an EMBL/GenBank/DDBJ whole genome shotgun (WGS) entry which is preliminary data.</text>
</comment>
<sequence>MAHQYILNISLPQCHGDHGTRYPHLSQLAVDHFKNRCPKLNNDHGARAHAFTIGVNEAHDDLSGNTDMLLINKQFVFVLFETSDSREREGGNSLGFGVCVCA</sequence>
<name>A0ACB9FXH2_9ASTR</name>